<dbReference type="Proteomes" id="UP000619536">
    <property type="component" value="Unassembled WGS sequence"/>
</dbReference>
<reference evidence="2" key="2">
    <citation type="submission" date="2020-09" db="EMBL/GenBank/DDBJ databases">
        <authorList>
            <person name="Sun Q."/>
            <person name="Sedlacek I."/>
        </authorList>
    </citation>
    <scope>NUCLEOTIDE SEQUENCE</scope>
    <source>
        <strain evidence="2">CCM 8606</strain>
    </source>
</reference>
<keyword evidence="1" id="KW-1133">Transmembrane helix</keyword>
<keyword evidence="1" id="KW-0812">Transmembrane</keyword>
<proteinExistence type="predicted"/>
<feature type="transmembrane region" description="Helical" evidence="1">
    <location>
        <begin position="35"/>
        <end position="56"/>
    </location>
</feature>
<evidence type="ECO:0000313" key="2">
    <source>
        <dbReference type="EMBL" id="GGI14047.1"/>
    </source>
</evidence>
<feature type="transmembrane region" description="Helical" evidence="1">
    <location>
        <begin position="62"/>
        <end position="82"/>
    </location>
</feature>
<dbReference type="PANTHER" id="PTHR34989">
    <property type="entry name" value="PROTEIN HDED"/>
    <property type="match status" value="1"/>
</dbReference>
<evidence type="ECO:0000313" key="3">
    <source>
        <dbReference type="Proteomes" id="UP000619536"/>
    </source>
</evidence>
<protein>
    <recommendedName>
        <fullName evidence="4">HdeD family acid-resistance protein</fullName>
    </recommendedName>
</protein>
<name>A0A8J3EYB6_9BIFI</name>
<feature type="transmembrane region" description="Helical" evidence="1">
    <location>
        <begin position="151"/>
        <end position="170"/>
    </location>
</feature>
<keyword evidence="3" id="KW-1185">Reference proteome</keyword>
<dbReference type="AlphaFoldDB" id="A0A8J3EYB6"/>
<sequence>MNKTQTDEDEIFDPQIINDPFSLFENQLGSRAIHVVKSVLGVLGAVSCIIGLALLLLPGKTLVLFAVAISIYFIISGVVRIIGAIVEPLLPAGWRVLGIILGLVLLIGGIAMIRNPQVSTASLTFITVAYVGIGWIIEGILGLAESWGPRSGWAIAASILSIIAGVIVLIEPFSSAVMLIAFAGIMMIVLGVISLYRAFTFGKIR</sequence>
<evidence type="ECO:0000256" key="1">
    <source>
        <dbReference type="SAM" id="Phobius"/>
    </source>
</evidence>
<dbReference type="InterPro" id="IPR005325">
    <property type="entry name" value="DUF308_memb"/>
</dbReference>
<feature type="transmembrane region" description="Helical" evidence="1">
    <location>
        <begin position="125"/>
        <end position="144"/>
    </location>
</feature>
<dbReference type="Pfam" id="PF03729">
    <property type="entry name" value="DUF308"/>
    <property type="match status" value="2"/>
</dbReference>
<feature type="transmembrane region" description="Helical" evidence="1">
    <location>
        <begin position="94"/>
        <end position="113"/>
    </location>
</feature>
<organism evidence="2 3">
    <name type="scientific">Galliscardovia ingluviei</name>
    <dbReference type="NCBI Taxonomy" id="1769422"/>
    <lineage>
        <taxon>Bacteria</taxon>
        <taxon>Bacillati</taxon>
        <taxon>Actinomycetota</taxon>
        <taxon>Actinomycetes</taxon>
        <taxon>Bifidobacteriales</taxon>
        <taxon>Bifidobacteriaceae</taxon>
        <taxon>Galliscardovia</taxon>
    </lineage>
</organism>
<dbReference type="InterPro" id="IPR052712">
    <property type="entry name" value="Acid_resist_chaperone_HdeD"/>
</dbReference>
<keyword evidence="1" id="KW-0472">Membrane</keyword>
<dbReference type="GO" id="GO:0005886">
    <property type="term" value="C:plasma membrane"/>
    <property type="evidence" value="ECO:0007669"/>
    <property type="project" value="TreeGrafter"/>
</dbReference>
<dbReference type="RefSeq" id="WP_188355074.1">
    <property type="nucleotide sequence ID" value="NZ_BMDH01000002.1"/>
</dbReference>
<accession>A0A8J3EYB6</accession>
<evidence type="ECO:0008006" key="4">
    <source>
        <dbReference type="Google" id="ProtNLM"/>
    </source>
</evidence>
<dbReference type="EMBL" id="BMDH01000002">
    <property type="protein sequence ID" value="GGI14047.1"/>
    <property type="molecule type" value="Genomic_DNA"/>
</dbReference>
<gene>
    <name evidence="2" type="ORF">GCM10007377_08980</name>
</gene>
<comment type="caution">
    <text evidence="2">The sequence shown here is derived from an EMBL/GenBank/DDBJ whole genome shotgun (WGS) entry which is preliminary data.</text>
</comment>
<reference evidence="2" key="1">
    <citation type="journal article" date="2014" name="Int. J. Syst. Evol. Microbiol.">
        <title>Complete genome sequence of Corynebacterium casei LMG S-19264T (=DSM 44701T), isolated from a smear-ripened cheese.</title>
        <authorList>
            <consortium name="US DOE Joint Genome Institute (JGI-PGF)"/>
            <person name="Walter F."/>
            <person name="Albersmeier A."/>
            <person name="Kalinowski J."/>
            <person name="Ruckert C."/>
        </authorList>
    </citation>
    <scope>NUCLEOTIDE SEQUENCE</scope>
    <source>
        <strain evidence="2">CCM 8606</strain>
    </source>
</reference>
<feature type="transmembrane region" description="Helical" evidence="1">
    <location>
        <begin position="176"/>
        <end position="199"/>
    </location>
</feature>
<dbReference type="PANTHER" id="PTHR34989:SF1">
    <property type="entry name" value="PROTEIN HDED"/>
    <property type="match status" value="1"/>
</dbReference>